<dbReference type="RefSeq" id="XP_044420933.1">
    <property type="nucleotide sequence ID" value="XM_044564998.1"/>
</dbReference>
<keyword evidence="3" id="KW-0131">Cell cycle</keyword>
<dbReference type="Proteomes" id="UP000019116">
    <property type="component" value="Chromosome 6D"/>
</dbReference>
<evidence type="ECO:0000256" key="3">
    <source>
        <dbReference type="ARBA" id="ARBA00023306"/>
    </source>
</evidence>
<dbReference type="GO" id="GO:0051301">
    <property type="term" value="P:cell division"/>
    <property type="evidence" value="ECO:0007669"/>
    <property type="project" value="UniProtKB-KW"/>
</dbReference>
<keyword evidence="2 4" id="KW-0195">Cyclin</keyword>
<dbReference type="Gramene" id="TraesCS6D02G294200.1">
    <property type="protein sequence ID" value="TraesCS6D02G294200.1"/>
    <property type="gene ID" value="TraesCS6D02G294200"/>
</dbReference>
<dbReference type="Gramene" id="TraesCS6D03G0693700.1">
    <property type="protein sequence ID" value="TraesCS6D03G0693700.1.CDS"/>
    <property type="gene ID" value="TraesCS6D03G0693700"/>
</dbReference>
<dbReference type="PaxDb" id="4565-Traes_6DL_DB3311120.1"/>
<accession>A0A3B6QKI2</accession>
<evidence type="ECO:0000256" key="4">
    <source>
        <dbReference type="RuleBase" id="RU000383"/>
    </source>
</evidence>
<feature type="domain" description="Cyclin-like" evidence="5">
    <location>
        <begin position="107"/>
        <end position="190"/>
    </location>
</feature>
<evidence type="ECO:0000313" key="6">
    <source>
        <dbReference type="EnsemblPlants" id="TraesCS6D02G294200.1"/>
    </source>
</evidence>
<dbReference type="InterPro" id="IPR006671">
    <property type="entry name" value="Cyclin_N"/>
</dbReference>
<dbReference type="InterPro" id="IPR048258">
    <property type="entry name" value="Cyclins_cyclin-box"/>
</dbReference>
<keyword evidence="1" id="KW-0132">Cell division</keyword>
<reference evidence="6" key="1">
    <citation type="submission" date="2018-08" db="EMBL/GenBank/DDBJ databases">
        <authorList>
            <person name="Rossello M."/>
        </authorList>
    </citation>
    <scope>NUCLEOTIDE SEQUENCE [LARGE SCALE GENOMIC DNA]</scope>
    <source>
        <strain evidence="6">cv. Chinese Spring</strain>
    </source>
</reference>
<proteinExistence type="inferred from homology"/>
<dbReference type="GeneID" id="123145564"/>
<evidence type="ECO:0000259" key="5">
    <source>
        <dbReference type="SMART" id="SM00385"/>
    </source>
</evidence>
<evidence type="ECO:0000256" key="2">
    <source>
        <dbReference type="ARBA" id="ARBA00023127"/>
    </source>
</evidence>
<protein>
    <recommendedName>
        <fullName evidence="5">Cyclin-like domain-containing protein</fullName>
    </recommendedName>
</protein>
<dbReference type="SMR" id="A0A3B6QKI2"/>
<dbReference type="SMART" id="SM00385">
    <property type="entry name" value="CYCLIN"/>
    <property type="match status" value="1"/>
</dbReference>
<dbReference type="Pfam" id="PF00134">
    <property type="entry name" value="Cyclin_N"/>
    <property type="match status" value="1"/>
</dbReference>
<gene>
    <name evidence="6" type="primary">LOC123145564</name>
</gene>
<dbReference type="InterPro" id="IPR036915">
    <property type="entry name" value="Cyclin-like_sf"/>
</dbReference>
<dbReference type="SUPFAM" id="SSF47954">
    <property type="entry name" value="Cyclin-like"/>
    <property type="match status" value="1"/>
</dbReference>
<reference evidence="6" key="2">
    <citation type="submission" date="2018-10" db="UniProtKB">
        <authorList>
            <consortium name="EnsemblPlants"/>
        </authorList>
    </citation>
    <scope>IDENTIFICATION</scope>
</reference>
<dbReference type="STRING" id="4565.A0A3B6QKI2"/>
<organism evidence="6">
    <name type="scientific">Triticum aestivum</name>
    <name type="common">Wheat</name>
    <dbReference type="NCBI Taxonomy" id="4565"/>
    <lineage>
        <taxon>Eukaryota</taxon>
        <taxon>Viridiplantae</taxon>
        <taxon>Streptophyta</taxon>
        <taxon>Embryophyta</taxon>
        <taxon>Tracheophyta</taxon>
        <taxon>Spermatophyta</taxon>
        <taxon>Magnoliopsida</taxon>
        <taxon>Liliopsida</taxon>
        <taxon>Poales</taxon>
        <taxon>Poaceae</taxon>
        <taxon>BOP clade</taxon>
        <taxon>Pooideae</taxon>
        <taxon>Triticodae</taxon>
        <taxon>Triticeae</taxon>
        <taxon>Triticinae</taxon>
        <taxon>Triticum</taxon>
    </lineage>
</organism>
<dbReference type="OrthoDB" id="5590282at2759"/>
<sequence>MVPSGYDCAASVLLCAEDNAAILGLDDDEDDCSWAAAAGSATPPRVAADAAAAAEGFLVDHPVQSDECVAALVATEKEHMPADGYPQMLLRRAGALDLAAVRRDAIDWIWKVIEHFNFAPLTAVLSVNYLDRFLSVYPLPELVFRPSEIAASVALAAFGERNTSVVERATTTCKYINKERVLRCYELIQDKIAMGTIVLKSAGSSMFSVPQSPIGVLDAAACLSQQSDDTAVGSPATCYQASSASKRRRIGR</sequence>
<keyword evidence="7" id="KW-1185">Reference proteome</keyword>
<dbReference type="InterPro" id="IPR013763">
    <property type="entry name" value="Cyclin-like_dom"/>
</dbReference>
<evidence type="ECO:0000313" key="7">
    <source>
        <dbReference type="Proteomes" id="UP000019116"/>
    </source>
</evidence>
<dbReference type="PROSITE" id="PS00292">
    <property type="entry name" value="CYCLINS"/>
    <property type="match status" value="1"/>
</dbReference>
<dbReference type="AlphaFoldDB" id="A0A3B6QKI2"/>
<dbReference type="Gene3D" id="1.10.472.10">
    <property type="entry name" value="Cyclin-like"/>
    <property type="match status" value="1"/>
</dbReference>
<dbReference type="Gramene" id="TraesWEE_scaffold_043732_01G000100.1">
    <property type="protein sequence ID" value="TraesWEE_scaffold_043732_01G000100.1"/>
    <property type="gene ID" value="TraesWEE_scaffold_043732_01G000100"/>
</dbReference>
<dbReference type="EnsemblPlants" id="TraesCS6D02G294200.1">
    <property type="protein sequence ID" value="TraesCS6D02G294200.1"/>
    <property type="gene ID" value="TraesCS6D02G294200"/>
</dbReference>
<name>A0A3B6QKI2_WHEAT</name>
<comment type="similarity">
    <text evidence="4">Belongs to the cyclin family.</text>
</comment>
<evidence type="ECO:0000256" key="1">
    <source>
        <dbReference type="ARBA" id="ARBA00022618"/>
    </source>
</evidence>
<dbReference type="KEGG" id="taes:123145564"/>